<evidence type="ECO:0000256" key="3">
    <source>
        <dbReference type="ARBA" id="ARBA00022670"/>
    </source>
</evidence>
<evidence type="ECO:0000313" key="14">
    <source>
        <dbReference type="EMBL" id="CAF4102716.1"/>
    </source>
</evidence>
<evidence type="ECO:0000256" key="7">
    <source>
        <dbReference type="ARBA" id="ARBA00023125"/>
    </source>
</evidence>
<evidence type="ECO:0000256" key="9">
    <source>
        <dbReference type="ARBA" id="ARBA00030390"/>
    </source>
</evidence>
<dbReference type="PANTHER" id="PTHR13604">
    <property type="entry name" value="DC12-RELATED"/>
    <property type="match status" value="1"/>
</dbReference>
<keyword evidence="5" id="KW-0378">Hydrolase</keyword>
<evidence type="ECO:0000256" key="12">
    <source>
        <dbReference type="SAM" id="MobiDB-lite"/>
    </source>
</evidence>
<keyword evidence="4" id="KW-0227">DNA damage</keyword>
<keyword evidence="8" id="KW-0456">Lyase</keyword>
<keyword evidence="7" id="KW-0238">DNA-binding</keyword>
<dbReference type="SUPFAM" id="SSF143081">
    <property type="entry name" value="BB1717-like"/>
    <property type="match status" value="1"/>
</dbReference>
<reference evidence="13" key="1">
    <citation type="submission" date="2021-02" db="EMBL/GenBank/DDBJ databases">
        <authorList>
            <person name="Nowell W R."/>
        </authorList>
    </citation>
    <scope>NUCLEOTIDE SEQUENCE</scope>
</reference>
<dbReference type="PANTHER" id="PTHR13604:SF0">
    <property type="entry name" value="ABASIC SITE PROCESSING PROTEIN HMCES"/>
    <property type="match status" value="1"/>
</dbReference>
<evidence type="ECO:0000256" key="2">
    <source>
        <dbReference type="ARBA" id="ARBA00015888"/>
    </source>
</evidence>
<dbReference type="EMBL" id="CAJOBA010040887">
    <property type="protein sequence ID" value="CAF4102716.1"/>
    <property type="molecule type" value="Genomic_DNA"/>
</dbReference>
<dbReference type="GO" id="GO:0006508">
    <property type="term" value="P:proteolysis"/>
    <property type="evidence" value="ECO:0007669"/>
    <property type="project" value="UniProtKB-KW"/>
</dbReference>
<organism evidence="13 15">
    <name type="scientific">Didymodactylos carnosus</name>
    <dbReference type="NCBI Taxonomy" id="1234261"/>
    <lineage>
        <taxon>Eukaryota</taxon>
        <taxon>Metazoa</taxon>
        <taxon>Spiralia</taxon>
        <taxon>Gnathifera</taxon>
        <taxon>Rotifera</taxon>
        <taxon>Eurotatoria</taxon>
        <taxon>Bdelloidea</taxon>
        <taxon>Philodinida</taxon>
        <taxon>Philodinidae</taxon>
        <taxon>Didymodactylos</taxon>
    </lineage>
</organism>
<keyword evidence="3" id="KW-0645">Protease</keyword>
<evidence type="ECO:0000256" key="11">
    <source>
        <dbReference type="ARBA" id="ARBA00031130"/>
    </source>
</evidence>
<evidence type="ECO:0000256" key="1">
    <source>
        <dbReference type="ARBA" id="ARBA00008136"/>
    </source>
</evidence>
<feature type="region of interest" description="Disordered" evidence="12">
    <location>
        <begin position="194"/>
        <end position="230"/>
    </location>
</feature>
<dbReference type="Proteomes" id="UP000682733">
    <property type="component" value="Unassembled WGS sequence"/>
</dbReference>
<comment type="similarity">
    <text evidence="1">Belongs to the SOS response-associated peptidase family.</text>
</comment>
<evidence type="ECO:0000256" key="10">
    <source>
        <dbReference type="ARBA" id="ARBA00030898"/>
    </source>
</evidence>
<dbReference type="InterPro" id="IPR036590">
    <property type="entry name" value="SRAP-like"/>
</dbReference>
<keyword evidence="6" id="KW-0190">Covalent protein-DNA linkage</keyword>
<evidence type="ECO:0000256" key="8">
    <source>
        <dbReference type="ARBA" id="ARBA00023239"/>
    </source>
</evidence>
<dbReference type="Proteomes" id="UP000677228">
    <property type="component" value="Unassembled WGS sequence"/>
</dbReference>
<dbReference type="EMBL" id="CAJNOK010019314">
    <property type="protein sequence ID" value="CAF1297366.1"/>
    <property type="molecule type" value="Genomic_DNA"/>
</dbReference>
<dbReference type="Pfam" id="PF02586">
    <property type="entry name" value="SRAP"/>
    <property type="match status" value="1"/>
</dbReference>
<accession>A0A8S2ETG7</accession>
<dbReference type="InterPro" id="IPR003738">
    <property type="entry name" value="SRAP"/>
</dbReference>
<dbReference type="GO" id="GO:0008233">
    <property type="term" value="F:peptidase activity"/>
    <property type="evidence" value="ECO:0007669"/>
    <property type="project" value="UniProtKB-KW"/>
</dbReference>
<proteinExistence type="inferred from homology"/>
<feature type="compositionally biased region" description="Polar residues" evidence="12">
    <location>
        <begin position="194"/>
        <end position="210"/>
    </location>
</feature>
<name>A0A8S2ETG7_9BILA</name>
<dbReference type="GO" id="GO:0003697">
    <property type="term" value="F:single-stranded DNA binding"/>
    <property type="evidence" value="ECO:0007669"/>
    <property type="project" value="InterPro"/>
</dbReference>
<evidence type="ECO:0000256" key="6">
    <source>
        <dbReference type="ARBA" id="ARBA00023124"/>
    </source>
</evidence>
<feature type="non-terminal residue" evidence="13">
    <location>
        <position position="230"/>
    </location>
</feature>
<evidence type="ECO:0000256" key="5">
    <source>
        <dbReference type="ARBA" id="ARBA00022801"/>
    </source>
</evidence>
<dbReference type="GO" id="GO:0016829">
    <property type="term" value="F:lyase activity"/>
    <property type="evidence" value="ECO:0007669"/>
    <property type="project" value="UniProtKB-KW"/>
</dbReference>
<evidence type="ECO:0000256" key="4">
    <source>
        <dbReference type="ARBA" id="ARBA00022763"/>
    </source>
</evidence>
<feature type="compositionally biased region" description="Basic and acidic residues" evidence="12">
    <location>
        <begin position="218"/>
        <end position="230"/>
    </location>
</feature>
<sequence>FYEWKKDSKREPYFIYASKPLIDDQPNYPEINIDEIEKYIHPDKTDKNQFPLLAMAGLFDINRSDKDNPLYSCTIITVEASPRMQAVHIRMPVGAILTTQKEIDEWLDYGHYKAQNALSLLKPYDDVSMYRVTPDVGKSGTNNIDYIKPLFDGRVNSNSKSSLPTQTKTLDSFLKQQKPEDLFAKVESPKSKLKTTTLDSYFKTEQQEPQSPKRGRKPDKQQDSPKRVKK</sequence>
<comment type="caution">
    <text evidence="13">The sequence shown here is derived from an EMBL/GenBank/DDBJ whole genome shotgun (WGS) entry which is preliminary data.</text>
</comment>
<protein>
    <recommendedName>
        <fullName evidence="2">Abasic site processing protein HMCES</fullName>
    </recommendedName>
    <alternativeName>
        <fullName evidence="9">Embryonic stem cell-specific 5-hydroxymethylcytosine-binding protein</fullName>
    </alternativeName>
    <alternativeName>
        <fullName evidence="10">Peptidase HMCES</fullName>
    </alternativeName>
    <alternativeName>
        <fullName evidence="11">SRAP domain-containing protein 1</fullName>
    </alternativeName>
</protein>
<dbReference type="AlphaFoldDB" id="A0A8S2ETG7"/>
<evidence type="ECO:0000313" key="13">
    <source>
        <dbReference type="EMBL" id="CAF1297366.1"/>
    </source>
</evidence>
<evidence type="ECO:0000313" key="15">
    <source>
        <dbReference type="Proteomes" id="UP000677228"/>
    </source>
</evidence>
<dbReference type="Gene3D" id="3.90.1680.10">
    <property type="entry name" value="SOS response associated peptidase-like"/>
    <property type="match status" value="1"/>
</dbReference>
<dbReference type="GO" id="GO:0106300">
    <property type="term" value="P:protein-DNA covalent cross-linking repair"/>
    <property type="evidence" value="ECO:0007669"/>
    <property type="project" value="InterPro"/>
</dbReference>
<gene>
    <name evidence="13" type="ORF">OVA965_LOCUS28365</name>
    <name evidence="14" type="ORF">TMI583_LOCUS29114</name>
</gene>